<dbReference type="RefSeq" id="WP_146867568.1">
    <property type="nucleotide sequence ID" value="NZ_BKAU01000010.1"/>
</dbReference>
<accession>A0A512RTB6</accession>
<keyword evidence="1" id="KW-0732">Signal</keyword>
<feature type="signal peptide" evidence="1">
    <location>
        <begin position="1"/>
        <end position="18"/>
    </location>
</feature>
<organism evidence="2 3">
    <name type="scientific">Chitinophaga cymbidii</name>
    <dbReference type="NCBI Taxonomy" id="1096750"/>
    <lineage>
        <taxon>Bacteria</taxon>
        <taxon>Pseudomonadati</taxon>
        <taxon>Bacteroidota</taxon>
        <taxon>Chitinophagia</taxon>
        <taxon>Chitinophagales</taxon>
        <taxon>Chitinophagaceae</taxon>
        <taxon>Chitinophaga</taxon>
    </lineage>
</organism>
<evidence type="ECO:0000313" key="2">
    <source>
        <dbReference type="EMBL" id="GEP98943.1"/>
    </source>
</evidence>
<gene>
    <name evidence="2" type="ORF">CCY01nite_52030</name>
</gene>
<proteinExistence type="predicted"/>
<protein>
    <recommendedName>
        <fullName evidence="4">PKD domain-containing protein</fullName>
    </recommendedName>
</protein>
<evidence type="ECO:0000256" key="1">
    <source>
        <dbReference type="SAM" id="SignalP"/>
    </source>
</evidence>
<feature type="chain" id="PRO_5021934544" description="PKD domain-containing protein" evidence="1">
    <location>
        <begin position="19"/>
        <end position="253"/>
    </location>
</feature>
<dbReference type="EMBL" id="BKAU01000010">
    <property type="protein sequence ID" value="GEP98943.1"/>
    <property type="molecule type" value="Genomic_DNA"/>
</dbReference>
<dbReference type="PROSITE" id="PS51257">
    <property type="entry name" value="PROKAR_LIPOPROTEIN"/>
    <property type="match status" value="1"/>
</dbReference>
<evidence type="ECO:0008006" key="4">
    <source>
        <dbReference type="Google" id="ProtNLM"/>
    </source>
</evidence>
<sequence length="253" mass="28392">MQKLSIYLPLFLLLFAAACDPKEDRIEPEAPIAVSALKFTVTQTPGYDNEITMESFTPGVIPFWDYGFGISSETKATTIIPFAGEFVIKYYAYSKGGPVVDSTTVQVSANDPNYFSDPMWNLLTNDIAGKTWVWAPDNPHQCMTGGGNFDDVGPGWWKDALDMNAINDKMTFDLNGSYNFSLITPSKTAPGKFKLDVERKKLTIIGSDISKGQNWEYDIITLNENELVLAATHIESWGGFRNFYFFKREGFNY</sequence>
<dbReference type="AlphaFoldDB" id="A0A512RTB6"/>
<dbReference type="OrthoDB" id="646668at2"/>
<reference evidence="2 3" key="1">
    <citation type="submission" date="2019-07" db="EMBL/GenBank/DDBJ databases">
        <title>Whole genome shotgun sequence of Chitinophaga cymbidii NBRC 109752.</title>
        <authorList>
            <person name="Hosoyama A."/>
            <person name="Uohara A."/>
            <person name="Ohji S."/>
            <person name="Ichikawa N."/>
        </authorList>
    </citation>
    <scope>NUCLEOTIDE SEQUENCE [LARGE SCALE GENOMIC DNA]</scope>
    <source>
        <strain evidence="2 3">NBRC 109752</strain>
    </source>
</reference>
<name>A0A512RTB6_9BACT</name>
<dbReference type="Proteomes" id="UP000321436">
    <property type="component" value="Unassembled WGS sequence"/>
</dbReference>
<evidence type="ECO:0000313" key="3">
    <source>
        <dbReference type="Proteomes" id="UP000321436"/>
    </source>
</evidence>
<comment type="caution">
    <text evidence="2">The sequence shown here is derived from an EMBL/GenBank/DDBJ whole genome shotgun (WGS) entry which is preliminary data.</text>
</comment>
<keyword evidence="3" id="KW-1185">Reference proteome</keyword>